<dbReference type="PIRSF" id="PIRSF000429">
    <property type="entry name" value="Ac-CoA_Ac_transf"/>
    <property type="match status" value="1"/>
</dbReference>
<keyword evidence="10" id="KW-1185">Reference proteome</keyword>
<evidence type="ECO:0000313" key="10">
    <source>
        <dbReference type="Proteomes" id="UP000070467"/>
    </source>
</evidence>
<name>A0ABR5TP19_9BACL</name>
<organism evidence="9 10">
    <name type="scientific">Gemelliphila asaccharolytica</name>
    <dbReference type="NCBI Taxonomy" id="502393"/>
    <lineage>
        <taxon>Bacteria</taxon>
        <taxon>Bacillati</taxon>
        <taxon>Bacillota</taxon>
        <taxon>Bacilli</taxon>
        <taxon>Bacillales</taxon>
        <taxon>Gemellaceae</taxon>
        <taxon>Gemelliphila</taxon>
    </lineage>
</organism>
<dbReference type="PANTHER" id="PTHR18919:SF107">
    <property type="entry name" value="ACETYL-COA ACETYLTRANSFERASE, CYTOSOLIC"/>
    <property type="match status" value="1"/>
</dbReference>
<evidence type="ECO:0000256" key="6">
    <source>
        <dbReference type="RuleBase" id="RU003557"/>
    </source>
</evidence>
<dbReference type="InterPro" id="IPR020613">
    <property type="entry name" value="Thiolase_CS"/>
</dbReference>
<evidence type="ECO:0000256" key="2">
    <source>
        <dbReference type="ARBA" id="ARBA00012705"/>
    </source>
</evidence>
<accession>A0ABR5TP19</accession>
<dbReference type="EC" id="2.3.1.9" evidence="2"/>
<dbReference type="Pfam" id="PF00108">
    <property type="entry name" value="Thiolase_N"/>
    <property type="match status" value="1"/>
</dbReference>
<dbReference type="CDD" id="cd00751">
    <property type="entry name" value="thiolase"/>
    <property type="match status" value="1"/>
</dbReference>
<proteinExistence type="inferred from homology"/>
<evidence type="ECO:0000256" key="5">
    <source>
        <dbReference type="ARBA" id="ARBA00030755"/>
    </source>
</evidence>
<gene>
    <name evidence="9" type="ORF">HMPREF1871_00884</name>
</gene>
<sequence>MNKIAIVSAYRTAVASFGGKLSKENPIKIGSEIVKTALKKINLSPKLVDEVIFGNVLSGGLGQNISRQILISSGIPEEKSAFTVNKVCGSGLKSVTLGAQSIMTGENDIVVCGGIEFMSQAPYLNKKARFGNKLGSFELTDSIICDGLTDAFNNYHMGITAENIAKKYNITREEADNFALNSQKKACEAIKKGKFKEEIVPIEIKVAKKIETFDTDEYPRENTNLQSLAKLKPAFSKEGIVTAGNSSGINDGVACVILMSDKKAKELNIKPLAYIEGFSSAGLTPSLMGLGPVYSTKKLLKKQNIDIKDIDLFELNEAFATQSLAVIKELKIDEKKVNVNGGAIAIGHPIGASGSRILVTLIHELKKQNKKLALASLCIGGGQGMSLLISNNIE</sequence>
<evidence type="ECO:0000256" key="1">
    <source>
        <dbReference type="ARBA" id="ARBA00010982"/>
    </source>
</evidence>
<keyword evidence="3 6" id="KW-0808">Transferase</keyword>
<dbReference type="InterPro" id="IPR016039">
    <property type="entry name" value="Thiolase-like"/>
</dbReference>
<dbReference type="SUPFAM" id="SSF53901">
    <property type="entry name" value="Thiolase-like"/>
    <property type="match status" value="2"/>
</dbReference>
<evidence type="ECO:0000259" key="8">
    <source>
        <dbReference type="Pfam" id="PF02803"/>
    </source>
</evidence>
<dbReference type="Proteomes" id="UP000070467">
    <property type="component" value="Unassembled WGS sequence"/>
</dbReference>
<comment type="caution">
    <text evidence="9">The sequence shown here is derived from an EMBL/GenBank/DDBJ whole genome shotgun (WGS) entry which is preliminary data.</text>
</comment>
<dbReference type="InterPro" id="IPR002155">
    <property type="entry name" value="Thiolase"/>
</dbReference>
<dbReference type="PROSITE" id="PS00737">
    <property type="entry name" value="THIOLASE_2"/>
    <property type="match status" value="1"/>
</dbReference>
<dbReference type="Gene3D" id="3.40.47.10">
    <property type="match status" value="2"/>
</dbReference>
<dbReference type="InterPro" id="IPR020616">
    <property type="entry name" value="Thiolase_N"/>
</dbReference>
<feature type="domain" description="Thiolase N-terminal" evidence="7">
    <location>
        <begin position="4"/>
        <end position="261"/>
    </location>
</feature>
<dbReference type="Pfam" id="PF02803">
    <property type="entry name" value="Thiolase_C"/>
    <property type="match status" value="1"/>
</dbReference>
<dbReference type="InterPro" id="IPR020615">
    <property type="entry name" value="Thiolase_acyl_enz_int_AS"/>
</dbReference>
<dbReference type="PROSITE" id="PS00099">
    <property type="entry name" value="THIOLASE_3"/>
    <property type="match status" value="1"/>
</dbReference>
<feature type="domain" description="Thiolase C-terminal" evidence="8">
    <location>
        <begin position="270"/>
        <end position="390"/>
    </location>
</feature>
<evidence type="ECO:0000256" key="3">
    <source>
        <dbReference type="ARBA" id="ARBA00022679"/>
    </source>
</evidence>
<protein>
    <recommendedName>
        <fullName evidence="2">acetyl-CoA C-acetyltransferase</fullName>
        <ecNumber evidence="2">2.3.1.9</ecNumber>
    </recommendedName>
    <alternativeName>
        <fullName evidence="5">Acetoacetyl-CoA thiolase</fullName>
    </alternativeName>
</protein>
<evidence type="ECO:0000259" key="7">
    <source>
        <dbReference type="Pfam" id="PF00108"/>
    </source>
</evidence>
<dbReference type="RefSeq" id="WP_066130413.1">
    <property type="nucleotide sequence ID" value="NZ_KQ959897.1"/>
</dbReference>
<dbReference type="InterPro" id="IPR020610">
    <property type="entry name" value="Thiolase_AS"/>
</dbReference>
<dbReference type="NCBIfam" id="TIGR01930">
    <property type="entry name" value="AcCoA-C-Actrans"/>
    <property type="match status" value="1"/>
</dbReference>
<dbReference type="EMBL" id="LSDB01000049">
    <property type="protein sequence ID" value="KXB57298.1"/>
    <property type="molecule type" value="Genomic_DNA"/>
</dbReference>
<dbReference type="InterPro" id="IPR020617">
    <property type="entry name" value="Thiolase_C"/>
</dbReference>
<keyword evidence="4 6" id="KW-0012">Acyltransferase</keyword>
<reference evidence="9 10" key="1">
    <citation type="submission" date="2016-01" db="EMBL/GenBank/DDBJ databases">
        <authorList>
            <person name="Mitreva M."/>
            <person name="Pepin K.H."/>
            <person name="Mihindukulasuriya K.A."/>
            <person name="Fulton R."/>
            <person name="Fronick C."/>
            <person name="O'Laughlin M."/>
            <person name="Miner T."/>
            <person name="Herter B."/>
            <person name="Rosa B.A."/>
            <person name="Cordes M."/>
            <person name="Tomlinson C."/>
            <person name="Wollam A."/>
            <person name="Palsikar V.B."/>
            <person name="Mardis E.R."/>
            <person name="Wilson R.K."/>
        </authorList>
    </citation>
    <scope>NUCLEOTIDE SEQUENCE [LARGE SCALE GENOMIC DNA]</scope>
    <source>
        <strain evidence="9 10">KA00071</strain>
    </source>
</reference>
<dbReference type="PANTHER" id="PTHR18919">
    <property type="entry name" value="ACETYL-COA C-ACYLTRANSFERASE"/>
    <property type="match status" value="1"/>
</dbReference>
<dbReference type="PROSITE" id="PS00098">
    <property type="entry name" value="THIOLASE_1"/>
    <property type="match status" value="1"/>
</dbReference>
<evidence type="ECO:0000256" key="4">
    <source>
        <dbReference type="ARBA" id="ARBA00023315"/>
    </source>
</evidence>
<comment type="similarity">
    <text evidence="1 6">Belongs to the thiolase-like superfamily. Thiolase family.</text>
</comment>
<evidence type="ECO:0000313" key="9">
    <source>
        <dbReference type="EMBL" id="KXB57298.1"/>
    </source>
</evidence>